<dbReference type="Proteomes" id="UP000422221">
    <property type="component" value="Unassembled WGS sequence"/>
</dbReference>
<accession>A0A7J4XC75</accession>
<gene>
    <name evidence="1" type="ORF">F3F73_22970</name>
</gene>
<comment type="caution">
    <text evidence="1">The sequence shown here is derived from an EMBL/GenBank/DDBJ whole genome shotgun (WGS) entry which is preliminary data.</text>
</comment>
<reference evidence="1 2" key="1">
    <citation type="journal article" date="2019" name="Nat. Med.">
        <title>A library of human gut bacterial isolates paired with longitudinal multiomics data enables mechanistic microbiome research.</title>
        <authorList>
            <person name="Poyet M."/>
            <person name="Groussin M."/>
            <person name="Gibbons S.M."/>
            <person name="Avila-Pacheco J."/>
            <person name="Jiang X."/>
            <person name="Kearney S.M."/>
            <person name="Perrotta A.R."/>
            <person name="Berdy B."/>
            <person name="Zhao S."/>
            <person name="Lieberman T.D."/>
            <person name="Swanson P.K."/>
            <person name="Smith M."/>
            <person name="Roesemann S."/>
            <person name="Alexander J.E."/>
            <person name="Rich S.A."/>
            <person name="Livny J."/>
            <person name="Vlamakis H."/>
            <person name="Clish C."/>
            <person name="Bullock K."/>
            <person name="Deik A."/>
            <person name="Scott J."/>
            <person name="Pierce K.A."/>
            <person name="Xavier R.J."/>
            <person name="Alm E.J."/>
        </authorList>
    </citation>
    <scope>NUCLEOTIDE SEQUENCE [LARGE SCALE GENOMIC DNA]</scope>
    <source>
        <strain evidence="1 2">BIOML-A10</strain>
    </source>
</reference>
<dbReference type="EMBL" id="VWMK01000039">
    <property type="protein sequence ID" value="KAA3756956.1"/>
    <property type="molecule type" value="Genomic_DNA"/>
</dbReference>
<name>A0A7J4XC75_9BACE</name>
<evidence type="ECO:0000313" key="1">
    <source>
        <dbReference type="EMBL" id="KAA3756956.1"/>
    </source>
</evidence>
<protein>
    <submittedName>
        <fullName evidence="1">Uncharacterized protein</fullName>
    </submittedName>
</protein>
<evidence type="ECO:0000313" key="2">
    <source>
        <dbReference type="Proteomes" id="UP000422221"/>
    </source>
</evidence>
<organism evidence="1 2">
    <name type="scientific">Bacteroides salyersiae</name>
    <dbReference type="NCBI Taxonomy" id="291644"/>
    <lineage>
        <taxon>Bacteria</taxon>
        <taxon>Pseudomonadati</taxon>
        <taxon>Bacteroidota</taxon>
        <taxon>Bacteroidia</taxon>
        <taxon>Bacteroidales</taxon>
        <taxon>Bacteroidaceae</taxon>
        <taxon>Bacteroides</taxon>
    </lineage>
</organism>
<dbReference type="AlphaFoldDB" id="A0A7J4XC75"/>
<sequence>MKTMLLVLLTCLPIISLDSQTIHTQKMYLYEFFPNRGYTTMGAVGQFIDLEKANVKKIELSQSEVAQFEVILSRVKSKRHHQTKLNECFFSIYIKDGLENNILLSGKCIINLSNRKQYKIENTKHQKWINDLLIKYNLKKKVELKEAGVNNDSLFLKYYEDMCLNSFDLQRK</sequence>
<proteinExistence type="predicted"/>
<dbReference type="RefSeq" id="WP_130058151.1">
    <property type="nucleotide sequence ID" value="NZ_CP081902.1"/>
</dbReference>